<keyword evidence="2" id="KW-1185">Reference proteome</keyword>
<reference evidence="1" key="1">
    <citation type="submission" date="2022-11" db="EMBL/GenBank/DDBJ databases">
        <title>Chromosome-level genome of Pogonophryne albipinna.</title>
        <authorList>
            <person name="Jo E."/>
        </authorList>
    </citation>
    <scope>NUCLEOTIDE SEQUENCE</scope>
    <source>
        <strain evidence="1">SGF0006</strain>
        <tissue evidence="1">Muscle</tissue>
    </source>
</reference>
<evidence type="ECO:0000313" key="2">
    <source>
        <dbReference type="Proteomes" id="UP001219934"/>
    </source>
</evidence>
<proteinExistence type="predicted"/>
<feature type="non-terminal residue" evidence="1">
    <location>
        <position position="128"/>
    </location>
</feature>
<name>A0AAD6BHD0_9TELE</name>
<dbReference type="Proteomes" id="UP001219934">
    <property type="component" value="Unassembled WGS sequence"/>
</dbReference>
<accession>A0AAD6BHD0</accession>
<protein>
    <submittedName>
        <fullName evidence="1">Uncharacterized protein</fullName>
    </submittedName>
</protein>
<dbReference type="EMBL" id="JAPTMU010000006">
    <property type="protein sequence ID" value="KAJ4942124.1"/>
    <property type="molecule type" value="Genomic_DNA"/>
</dbReference>
<sequence length="128" mass="14592">LNSAMKPVLWANRINLGLVCLSVQIDKCVTLHVVYESDTFPPHSVDTKNKTWSPFEGKLPQGWCYAAKESVLPEKCTEVGELVMELCCCLFKIRVTQEKVEAMSVEKKSMWWRSRESVTNTCPSSYSR</sequence>
<feature type="non-terminal residue" evidence="1">
    <location>
        <position position="1"/>
    </location>
</feature>
<gene>
    <name evidence="1" type="ORF">JOQ06_011992</name>
</gene>
<dbReference type="AlphaFoldDB" id="A0AAD6BHD0"/>
<organism evidence="1 2">
    <name type="scientific">Pogonophryne albipinna</name>
    <dbReference type="NCBI Taxonomy" id="1090488"/>
    <lineage>
        <taxon>Eukaryota</taxon>
        <taxon>Metazoa</taxon>
        <taxon>Chordata</taxon>
        <taxon>Craniata</taxon>
        <taxon>Vertebrata</taxon>
        <taxon>Euteleostomi</taxon>
        <taxon>Actinopterygii</taxon>
        <taxon>Neopterygii</taxon>
        <taxon>Teleostei</taxon>
        <taxon>Neoteleostei</taxon>
        <taxon>Acanthomorphata</taxon>
        <taxon>Eupercaria</taxon>
        <taxon>Perciformes</taxon>
        <taxon>Notothenioidei</taxon>
        <taxon>Pogonophryne</taxon>
    </lineage>
</organism>
<evidence type="ECO:0000313" key="1">
    <source>
        <dbReference type="EMBL" id="KAJ4942124.1"/>
    </source>
</evidence>
<comment type="caution">
    <text evidence="1">The sequence shown here is derived from an EMBL/GenBank/DDBJ whole genome shotgun (WGS) entry which is preliminary data.</text>
</comment>